<gene>
    <name evidence="15" type="ORF">HXA33_19030</name>
</gene>
<dbReference type="PANTHER" id="PTHR45453:SF2">
    <property type="entry name" value="HISTIDINE KINASE"/>
    <property type="match status" value="1"/>
</dbReference>
<feature type="transmembrane region" description="Helical" evidence="13">
    <location>
        <begin position="37"/>
        <end position="57"/>
    </location>
</feature>
<dbReference type="RefSeq" id="WP_257823008.1">
    <property type="nucleotide sequence ID" value="NZ_JABXYM010000002.1"/>
</dbReference>
<keyword evidence="8 15" id="KW-0418">Kinase</keyword>
<dbReference type="PROSITE" id="PS50109">
    <property type="entry name" value="HIS_KIN"/>
    <property type="match status" value="1"/>
</dbReference>
<dbReference type="AlphaFoldDB" id="A0A9Q4B635"/>
<evidence type="ECO:0000313" key="15">
    <source>
        <dbReference type="EMBL" id="MCR6098605.1"/>
    </source>
</evidence>
<dbReference type="InterPro" id="IPR036890">
    <property type="entry name" value="HATPase_C_sf"/>
</dbReference>
<keyword evidence="12 13" id="KW-0472">Membrane</keyword>
<accession>A0A9Q4B635</accession>
<keyword evidence="7" id="KW-0547">Nucleotide-binding</keyword>
<comment type="subcellular location">
    <subcellularLocation>
        <location evidence="2">Cell membrane</location>
        <topology evidence="2">Multi-pass membrane protein</topology>
    </subcellularLocation>
</comment>
<dbReference type="Gene3D" id="3.30.565.10">
    <property type="entry name" value="Histidine kinase-like ATPase, C-terminal domain"/>
    <property type="match status" value="1"/>
</dbReference>
<evidence type="ECO:0000256" key="13">
    <source>
        <dbReference type="SAM" id="Phobius"/>
    </source>
</evidence>
<protein>
    <recommendedName>
        <fullName evidence="3">histidine kinase</fullName>
        <ecNumber evidence="3">2.7.13.3</ecNumber>
    </recommendedName>
</protein>
<evidence type="ECO:0000256" key="7">
    <source>
        <dbReference type="ARBA" id="ARBA00022741"/>
    </source>
</evidence>
<evidence type="ECO:0000313" key="16">
    <source>
        <dbReference type="Proteomes" id="UP001057753"/>
    </source>
</evidence>
<dbReference type="GO" id="GO:0016036">
    <property type="term" value="P:cellular response to phosphate starvation"/>
    <property type="evidence" value="ECO:0007669"/>
    <property type="project" value="TreeGrafter"/>
</dbReference>
<keyword evidence="6 13" id="KW-0812">Transmembrane</keyword>
<evidence type="ECO:0000256" key="3">
    <source>
        <dbReference type="ARBA" id="ARBA00012438"/>
    </source>
</evidence>
<dbReference type="InterPro" id="IPR004358">
    <property type="entry name" value="Sig_transdc_His_kin-like_C"/>
</dbReference>
<dbReference type="Proteomes" id="UP001057753">
    <property type="component" value="Unassembled WGS sequence"/>
</dbReference>
<keyword evidence="5" id="KW-0808">Transferase</keyword>
<evidence type="ECO:0000256" key="9">
    <source>
        <dbReference type="ARBA" id="ARBA00022840"/>
    </source>
</evidence>
<evidence type="ECO:0000256" key="12">
    <source>
        <dbReference type="ARBA" id="ARBA00023136"/>
    </source>
</evidence>
<dbReference type="PRINTS" id="PR00344">
    <property type="entry name" value="BCTRLSENSOR"/>
</dbReference>
<evidence type="ECO:0000256" key="1">
    <source>
        <dbReference type="ARBA" id="ARBA00000085"/>
    </source>
</evidence>
<dbReference type="PANTHER" id="PTHR45453">
    <property type="entry name" value="PHOSPHATE REGULON SENSOR PROTEIN PHOR"/>
    <property type="match status" value="1"/>
</dbReference>
<comment type="catalytic activity">
    <reaction evidence="1">
        <text>ATP + protein L-histidine = ADP + protein N-phospho-L-histidine.</text>
        <dbReference type="EC" id="2.7.13.3"/>
    </reaction>
</comment>
<dbReference type="EC" id="2.7.13.3" evidence="3"/>
<evidence type="ECO:0000256" key="6">
    <source>
        <dbReference type="ARBA" id="ARBA00022692"/>
    </source>
</evidence>
<dbReference type="SMART" id="SM00387">
    <property type="entry name" value="HATPase_c"/>
    <property type="match status" value="1"/>
</dbReference>
<evidence type="ECO:0000256" key="5">
    <source>
        <dbReference type="ARBA" id="ARBA00022679"/>
    </source>
</evidence>
<dbReference type="SUPFAM" id="SSF55874">
    <property type="entry name" value="ATPase domain of HSP90 chaperone/DNA topoisomerase II/histidine kinase"/>
    <property type="match status" value="1"/>
</dbReference>
<dbReference type="GO" id="GO:0005886">
    <property type="term" value="C:plasma membrane"/>
    <property type="evidence" value="ECO:0007669"/>
    <property type="project" value="UniProtKB-SubCell"/>
</dbReference>
<sequence>MKIFLKSHFILLLAVMTQGVFTWSYFWFIGFHAWGHVIYSIFIQLLFILGYLTYCWIEDYKLYHWIQSSDDTTRLIPSFGTSYFSKRLHERIIKEKEKADRKIVESEAEIKERVTFMNQWVHQMKTPISVIHLMMQDQDDPVFQDMRKELFKLEEGLKTVLYSSRLSMFGKDYHIESFPIAPFLKELIKENKRLFFQFNVYPHLKETEERSILSDKKWLKFAIEQILSNAVKYSTKKANRVDLKVEKVNKRVLLTITDYGVGIPEQDVRRVCDPYFTGVNGRKYHESTGMGLYLAKEILGKLDHKMTITSEVNKGTTVCIDLSK</sequence>
<dbReference type="InterPro" id="IPR003594">
    <property type="entry name" value="HATPase_dom"/>
</dbReference>
<name>A0A9Q4B635_SALAG</name>
<evidence type="ECO:0000256" key="4">
    <source>
        <dbReference type="ARBA" id="ARBA00022475"/>
    </source>
</evidence>
<evidence type="ECO:0000256" key="10">
    <source>
        <dbReference type="ARBA" id="ARBA00022989"/>
    </source>
</evidence>
<dbReference type="GO" id="GO:0000155">
    <property type="term" value="F:phosphorelay sensor kinase activity"/>
    <property type="evidence" value="ECO:0007669"/>
    <property type="project" value="TreeGrafter"/>
</dbReference>
<dbReference type="EMBL" id="JABXYM010000002">
    <property type="protein sequence ID" value="MCR6098605.1"/>
    <property type="molecule type" value="Genomic_DNA"/>
</dbReference>
<evidence type="ECO:0000256" key="8">
    <source>
        <dbReference type="ARBA" id="ARBA00022777"/>
    </source>
</evidence>
<organism evidence="15 16">
    <name type="scientific">Salipaludibacillus agaradhaerens</name>
    <name type="common">Bacillus agaradhaerens</name>
    <dbReference type="NCBI Taxonomy" id="76935"/>
    <lineage>
        <taxon>Bacteria</taxon>
        <taxon>Bacillati</taxon>
        <taxon>Bacillota</taxon>
        <taxon>Bacilli</taxon>
        <taxon>Bacillales</taxon>
        <taxon>Bacillaceae</taxon>
    </lineage>
</organism>
<keyword evidence="4" id="KW-1003">Cell membrane</keyword>
<dbReference type="InterPro" id="IPR050351">
    <property type="entry name" value="BphY/WalK/GraS-like"/>
</dbReference>
<keyword evidence="9" id="KW-0067">ATP-binding</keyword>
<dbReference type="GO" id="GO:0005524">
    <property type="term" value="F:ATP binding"/>
    <property type="evidence" value="ECO:0007669"/>
    <property type="project" value="UniProtKB-KW"/>
</dbReference>
<comment type="caution">
    <text evidence="15">The sequence shown here is derived from an EMBL/GenBank/DDBJ whole genome shotgun (WGS) entry which is preliminary data.</text>
</comment>
<proteinExistence type="predicted"/>
<feature type="transmembrane region" description="Helical" evidence="13">
    <location>
        <begin position="9"/>
        <end position="31"/>
    </location>
</feature>
<evidence type="ECO:0000259" key="14">
    <source>
        <dbReference type="PROSITE" id="PS50109"/>
    </source>
</evidence>
<feature type="domain" description="Histidine kinase" evidence="14">
    <location>
        <begin position="119"/>
        <end position="324"/>
    </location>
</feature>
<keyword evidence="16" id="KW-1185">Reference proteome</keyword>
<evidence type="ECO:0000256" key="2">
    <source>
        <dbReference type="ARBA" id="ARBA00004651"/>
    </source>
</evidence>
<dbReference type="Pfam" id="PF02518">
    <property type="entry name" value="HATPase_c"/>
    <property type="match status" value="1"/>
</dbReference>
<reference evidence="15" key="1">
    <citation type="submission" date="2020-06" db="EMBL/GenBank/DDBJ databases">
        <title>Insight into the genomes of haloalkaliphilic bacilli from Kenyan soda lakes.</title>
        <authorList>
            <person name="Mwirichia R."/>
            <person name="Villamizar G.C."/>
            <person name="Poehlein A."/>
            <person name="Mugweru J."/>
            <person name="Kipnyargis A."/>
            <person name="Kiplimo D."/>
            <person name="Orwa P."/>
            <person name="Daniel R."/>
        </authorList>
    </citation>
    <scope>NUCLEOTIDE SEQUENCE</scope>
    <source>
        <strain evidence="15">B1096_S55</strain>
    </source>
</reference>
<keyword evidence="10 13" id="KW-1133">Transmembrane helix</keyword>
<dbReference type="InterPro" id="IPR005467">
    <property type="entry name" value="His_kinase_dom"/>
</dbReference>
<dbReference type="GO" id="GO:0004721">
    <property type="term" value="F:phosphoprotein phosphatase activity"/>
    <property type="evidence" value="ECO:0007669"/>
    <property type="project" value="TreeGrafter"/>
</dbReference>
<keyword evidence="11" id="KW-0902">Two-component regulatory system</keyword>
<evidence type="ECO:0000256" key="11">
    <source>
        <dbReference type="ARBA" id="ARBA00023012"/>
    </source>
</evidence>